<comment type="similarity">
    <text evidence="1">Belongs to the HupF/HypC family.</text>
</comment>
<organism evidence="2 3">
    <name type="scientific">Sutterella massiliensis</name>
    <dbReference type="NCBI Taxonomy" id="1816689"/>
    <lineage>
        <taxon>Bacteria</taxon>
        <taxon>Pseudomonadati</taxon>
        <taxon>Pseudomonadota</taxon>
        <taxon>Betaproteobacteria</taxon>
        <taxon>Burkholderiales</taxon>
        <taxon>Sutterellaceae</taxon>
        <taxon>Sutterella</taxon>
    </lineage>
</organism>
<dbReference type="PANTHER" id="PTHR35177">
    <property type="entry name" value="HYDROGENASE MATURATION FACTOR HYBG"/>
    <property type="match status" value="1"/>
</dbReference>
<evidence type="ECO:0000256" key="1">
    <source>
        <dbReference type="ARBA" id="ARBA00006018"/>
    </source>
</evidence>
<dbReference type="PRINTS" id="PR00445">
    <property type="entry name" value="HUPFHYPC"/>
</dbReference>
<comment type="caution">
    <text evidence="2">The sequence shown here is derived from an EMBL/GenBank/DDBJ whole genome shotgun (WGS) entry which is preliminary data.</text>
</comment>
<keyword evidence="3" id="KW-1185">Reference proteome</keyword>
<dbReference type="EMBL" id="JACJJC010000007">
    <property type="protein sequence ID" value="MBM6703969.1"/>
    <property type="molecule type" value="Genomic_DNA"/>
</dbReference>
<dbReference type="Gene3D" id="2.30.30.140">
    <property type="match status" value="1"/>
</dbReference>
<accession>A0ABS2DRM9</accession>
<dbReference type="InterPro" id="IPR001109">
    <property type="entry name" value="Hydrogenase_HupF/HypC"/>
</dbReference>
<dbReference type="SUPFAM" id="SSF159127">
    <property type="entry name" value="HupF/HypC-like"/>
    <property type="match status" value="1"/>
</dbReference>
<gene>
    <name evidence="2" type="ORF">H6A60_05655</name>
</gene>
<dbReference type="NCBIfam" id="TIGR00074">
    <property type="entry name" value="hypC_hupF"/>
    <property type="match status" value="1"/>
</dbReference>
<dbReference type="PROSITE" id="PS01097">
    <property type="entry name" value="HUPF_HYPC"/>
    <property type="match status" value="1"/>
</dbReference>
<evidence type="ECO:0000313" key="3">
    <source>
        <dbReference type="Proteomes" id="UP000715095"/>
    </source>
</evidence>
<reference evidence="2 3" key="1">
    <citation type="journal article" date="2021" name="Sci. Rep.">
        <title>The distribution of antibiotic resistance genes in chicken gut microbiota commensals.</title>
        <authorList>
            <person name="Juricova H."/>
            <person name="Matiasovicova J."/>
            <person name="Kubasova T."/>
            <person name="Cejkova D."/>
            <person name="Rychlik I."/>
        </authorList>
    </citation>
    <scope>NUCLEOTIDE SEQUENCE [LARGE SCALE GENOMIC DNA]</scope>
    <source>
        <strain evidence="2 3">An829</strain>
    </source>
</reference>
<dbReference type="RefSeq" id="WP_205102441.1">
    <property type="nucleotide sequence ID" value="NZ_JACJJC010000007.1"/>
</dbReference>
<protein>
    <submittedName>
        <fullName evidence="2">HypC/HybG/HupF family hydrogenase formation chaperone</fullName>
    </submittedName>
</protein>
<evidence type="ECO:0000313" key="2">
    <source>
        <dbReference type="EMBL" id="MBM6703969.1"/>
    </source>
</evidence>
<name>A0ABS2DRM9_9BURK</name>
<sequence length="85" mass="8844">MCLAVPAQLIAVNADAARARADFGGIEKEIDVSLIDEPRPGDWVIVHVGFALNRIDEAQAAETLELLRTTGAADAASDATKGAAQ</sequence>
<dbReference type="Proteomes" id="UP000715095">
    <property type="component" value="Unassembled WGS sequence"/>
</dbReference>
<dbReference type="InterPro" id="IPR019812">
    <property type="entry name" value="Hydgase_assmbl_chp_CS"/>
</dbReference>
<dbReference type="PANTHER" id="PTHR35177:SF2">
    <property type="entry name" value="HYDROGENASE MATURATION FACTOR HYBG"/>
    <property type="match status" value="1"/>
</dbReference>
<proteinExistence type="inferred from homology"/>
<dbReference type="Pfam" id="PF01455">
    <property type="entry name" value="HupF_HypC"/>
    <property type="match status" value="1"/>
</dbReference>